<feature type="compositionally biased region" description="Basic residues" evidence="1">
    <location>
        <begin position="1"/>
        <end position="14"/>
    </location>
</feature>
<evidence type="ECO:0000256" key="2">
    <source>
        <dbReference type="SAM" id="Phobius"/>
    </source>
</evidence>
<keyword evidence="2" id="KW-0812">Transmembrane</keyword>
<keyword evidence="2" id="KW-0472">Membrane</keyword>
<dbReference type="EMBL" id="JACHBT010000025">
    <property type="protein sequence ID" value="MBB6506539.1"/>
    <property type="molecule type" value="Genomic_DNA"/>
</dbReference>
<accession>A0A7X0MPJ7</accession>
<gene>
    <name evidence="3" type="ORF">F4693_003542</name>
</gene>
<protein>
    <submittedName>
        <fullName evidence="3">Uncharacterized protein</fullName>
    </submittedName>
</protein>
<keyword evidence="2" id="KW-1133">Transmembrane helix</keyword>
<reference evidence="3 4" key="1">
    <citation type="submission" date="2020-08" db="EMBL/GenBank/DDBJ databases">
        <title>The Agave Microbiome: Exploring the role of microbial communities in plant adaptations to desert environments.</title>
        <authorList>
            <person name="Partida-Martinez L.P."/>
        </authorList>
    </citation>
    <scope>NUCLEOTIDE SEQUENCE [LARGE SCALE GENOMIC DNA]</scope>
    <source>
        <strain evidence="3 4">AS3.13</strain>
    </source>
</reference>
<evidence type="ECO:0000313" key="3">
    <source>
        <dbReference type="EMBL" id="MBB6506539.1"/>
    </source>
</evidence>
<feature type="transmembrane region" description="Helical" evidence="2">
    <location>
        <begin position="33"/>
        <end position="54"/>
    </location>
</feature>
<feature type="region of interest" description="Disordered" evidence="1">
    <location>
        <begin position="1"/>
        <end position="25"/>
    </location>
</feature>
<sequence length="74" mass="8006">MRHVTAPAPRRHDRARAAAPLFRPRPAPRTSRLTALDVVCLQVVAGFLGPLPVIQLGHLLFGWPSVTVMFGGQG</sequence>
<comment type="caution">
    <text evidence="3">The sequence shown here is derived from an EMBL/GenBank/DDBJ whole genome shotgun (WGS) entry which is preliminary data.</text>
</comment>
<dbReference type="Proteomes" id="UP000522313">
    <property type="component" value="Unassembled WGS sequence"/>
</dbReference>
<name>A0A7X0MPJ7_9SPHN</name>
<proteinExistence type="predicted"/>
<evidence type="ECO:0000313" key="4">
    <source>
        <dbReference type="Proteomes" id="UP000522313"/>
    </source>
</evidence>
<reference evidence="3 4" key="2">
    <citation type="submission" date="2020-08" db="EMBL/GenBank/DDBJ databases">
        <authorList>
            <person name="Partida-Martinez L."/>
            <person name="Huntemann M."/>
            <person name="Clum A."/>
            <person name="Wang J."/>
            <person name="Palaniappan K."/>
            <person name="Ritter S."/>
            <person name="Chen I.-M."/>
            <person name="Stamatis D."/>
            <person name="Reddy T."/>
            <person name="O'Malley R."/>
            <person name="Daum C."/>
            <person name="Shapiro N."/>
            <person name="Ivanova N."/>
            <person name="Kyrpides N."/>
            <person name="Woyke T."/>
        </authorList>
    </citation>
    <scope>NUCLEOTIDE SEQUENCE [LARGE SCALE GENOMIC DNA]</scope>
    <source>
        <strain evidence="3 4">AS3.13</strain>
    </source>
</reference>
<evidence type="ECO:0000256" key="1">
    <source>
        <dbReference type="SAM" id="MobiDB-lite"/>
    </source>
</evidence>
<dbReference type="RefSeq" id="WP_184508312.1">
    <property type="nucleotide sequence ID" value="NZ_JACHBT010000025.1"/>
</dbReference>
<dbReference type="AlphaFoldDB" id="A0A7X0MPJ7"/>
<organism evidence="3 4">
    <name type="scientific">Sphingomonas endophytica</name>
    <dbReference type="NCBI Taxonomy" id="869719"/>
    <lineage>
        <taxon>Bacteria</taxon>
        <taxon>Pseudomonadati</taxon>
        <taxon>Pseudomonadota</taxon>
        <taxon>Alphaproteobacteria</taxon>
        <taxon>Sphingomonadales</taxon>
        <taxon>Sphingomonadaceae</taxon>
        <taxon>Sphingomonas</taxon>
    </lineage>
</organism>